<dbReference type="Pfam" id="PF25183">
    <property type="entry name" value="OMP_b-brl_4"/>
    <property type="match status" value="1"/>
</dbReference>
<dbReference type="AlphaFoldDB" id="E8X6Y9"/>
<proteinExistence type="predicted"/>
<keyword evidence="7" id="KW-1185">Reference proteome</keyword>
<dbReference type="InterPro" id="IPR013784">
    <property type="entry name" value="Carb-bd-like_fold"/>
</dbReference>
<evidence type="ECO:0000313" key="7">
    <source>
        <dbReference type="Proteomes" id="UP000000343"/>
    </source>
</evidence>
<dbReference type="HOGENOM" id="CLU_006298_0_0_0"/>
<dbReference type="KEGG" id="acm:AciX9_3812"/>
<evidence type="ECO:0000256" key="3">
    <source>
        <dbReference type="ARBA" id="ARBA00023237"/>
    </source>
</evidence>
<feature type="signal peptide" evidence="4">
    <location>
        <begin position="1"/>
        <end position="19"/>
    </location>
</feature>
<protein>
    <recommendedName>
        <fullName evidence="5">TonB-dependent transporter Oar-like beta-barrel domain-containing protein</fullName>
    </recommendedName>
</protein>
<dbReference type="SUPFAM" id="SSF56935">
    <property type="entry name" value="Porins"/>
    <property type="match status" value="1"/>
</dbReference>
<reference evidence="7" key="1">
    <citation type="submission" date="2011-01" db="EMBL/GenBank/DDBJ databases">
        <title>Complete sequence of plasmid2 of Acidobacterium sp. MP5ACTX9.</title>
        <authorList>
            <consortium name="US DOE Joint Genome Institute"/>
            <person name="Lucas S."/>
            <person name="Copeland A."/>
            <person name="Lapidus A."/>
            <person name="Cheng J.-F."/>
            <person name="Goodwin L."/>
            <person name="Pitluck S."/>
            <person name="Teshima H."/>
            <person name="Detter J.C."/>
            <person name="Han C."/>
            <person name="Tapia R."/>
            <person name="Land M."/>
            <person name="Hauser L."/>
            <person name="Kyrpides N."/>
            <person name="Ivanova N."/>
            <person name="Ovchinnikova G."/>
            <person name="Pagani I."/>
            <person name="Rawat S.R."/>
            <person name="Mannisto M."/>
            <person name="Haggblom M.M."/>
            <person name="Woyke T."/>
        </authorList>
    </citation>
    <scope>NUCLEOTIDE SEQUENCE [LARGE SCALE GENOMIC DNA]</scope>
    <source>
        <strain evidence="7">MP5ACTX9</strain>
        <plasmid evidence="7">Plasmid pACIX902</plasmid>
    </source>
</reference>
<geneLocation type="plasmid" evidence="6 7">
    <name>pACIX902</name>
</geneLocation>
<evidence type="ECO:0000256" key="2">
    <source>
        <dbReference type="ARBA" id="ARBA00023136"/>
    </source>
</evidence>
<dbReference type="GO" id="GO:0009279">
    <property type="term" value="C:cell outer membrane"/>
    <property type="evidence" value="ECO:0007669"/>
    <property type="project" value="UniProtKB-SubCell"/>
</dbReference>
<feature type="domain" description="TonB-dependent transporter Oar-like beta-barrel" evidence="5">
    <location>
        <begin position="240"/>
        <end position="1091"/>
    </location>
</feature>
<dbReference type="Proteomes" id="UP000000343">
    <property type="component" value="Plasmid pACIX902"/>
</dbReference>
<evidence type="ECO:0000313" key="6">
    <source>
        <dbReference type="EMBL" id="ADW71098.1"/>
    </source>
</evidence>
<evidence type="ECO:0000256" key="1">
    <source>
        <dbReference type="ARBA" id="ARBA00004442"/>
    </source>
</evidence>
<dbReference type="GO" id="GO:0030246">
    <property type="term" value="F:carbohydrate binding"/>
    <property type="evidence" value="ECO:0007669"/>
    <property type="project" value="InterPro"/>
</dbReference>
<sequence length="1098" mass="117791">MKNAFVCLPLIALSSFAMKAQVANNTSLVGTVTDAAGALVTGAKVVGVNRDTKVAYPAVTNGEGYYSIPYVLPGTYDITVEHAGFSKVLSSGVTVVLNVAARTDVVLAVGSDTSEVTVSAATAVLSTDDALLGETLGTKQVENLPQNTRRVMELAATASNIIIGPKTSYNGNPPGANFIGAGTREVTNSLTLDGITIMNSLISNSSVTPNPDAVGAVQTQTGNYTAQYGAYMGVHINVDTKSGTNKFHGTAYDYVQNNFFNAKGWLTPSNQPTPIQRFNQFGGEVGGPIRIPHLFDGRDKLFFMGSYEGLRSQVQNSTPGTVITDAERTGDFSDLCSAFTAGLCTTGKQIYNPVNATPYLNNKITNISPIATALLTYFPHPNLAGTVNNINLPVGNVFNKNATLDRVDYDVNEKVRLFARYTYEKSNAINGALVTTSSSYSPTTDTNAVIGYTHIITPRLINDFRFGFNKFSSNQLNYFYVNGPAGAGTALGIPGFNSDTTITNNAGIPTIAISDGYNGLGAEGTNWFQDDRTLHGYDQISYTFGKHNLMAGADIRKMGLGRAAQNQPRGQFTFNDTYTGNAVADFLTGYSSQAITPLTTVKGSVAEWRDGFFVQDNWQATQKLTLLYGVRYELPTVPYSLNGFARILNTTYTALIPTSSATNAATFTPTPGFKFTGPNHDLVSPRLGVAYRATDRIVVRGGGGIYYNPNHLNAFTLASGNYPIAASVSYNGNVRVPPALTALGNVSFANPSGGASATASPVAGTPGTYVNQFTDNFYLPTPRLYQWNLDTGVELWKNGAFEMQYLGSHSIHLDHSQYVNTPTPAAGAVNPRRPYQLFGDIRQIQNDGLGTYHGLTVIYRQRAFHGLDANLSYTWSHTLDTSNDANGGGTPMIQYNLRADYGNANWDIPNRFVGTVTYAMPPLTQFGHLTDTLVGGWQANAIVTIQSGMPFNVSIAENQANVGSIGTQRPNYVHAPSAKNCTRYTRINGAVNSSKSCIDLTAYSLPTQYTFGNTHRNDLHGPGQINVNFSMFKNFAIVEGLKLQFRGEAFNLFNHVDPGNPNSGLPSFSGGTNTFGTITSIATGTSSRVLQLAGKIIF</sequence>
<dbReference type="InterPro" id="IPR036942">
    <property type="entry name" value="Beta-barrel_TonB_sf"/>
</dbReference>
<dbReference type="EMBL" id="CP002482">
    <property type="protein sequence ID" value="ADW71098.1"/>
    <property type="molecule type" value="Genomic_DNA"/>
</dbReference>
<dbReference type="Gene3D" id="2.60.40.1120">
    <property type="entry name" value="Carboxypeptidase-like, regulatory domain"/>
    <property type="match status" value="1"/>
</dbReference>
<keyword evidence="6" id="KW-0614">Plasmid</keyword>
<name>E8X6Y9_GRATM</name>
<organism evidence="7">
    <name type="scientific">Granulicella tundricola (strain ATCC BAA-1859 / DSM 23138 / MP5ACTX9)</name>
    <dbReference type="NCBI Taxonomy" id="1198114"/>
    <lineage>
        <taxon>Bacteria</taxon>
        <taxon>Pseudomonadati</taxon>
        <taxon>Acidobacteriota</taxon>
        <taxon>Terriglobia</taxon>
        <taxon>Terriglobales</taxon>
        <taxon>Acidobacteriaceae</taxon>
        <taxon>Granulicella</taxon>
    </lineage>
</organism>
<dbReference type="Gene3D" id="2.40.170.20">
    <property type="entry name" value="TonB-dependent receptor, beta-barrel domain"/>
    <property type="match status" value="1"/>
</dbReference>
<evidence type="ECO:0000256" key="4">
    <source>
        <dbReference type="SAM" id="SignalP"/>
    </source>
</evidence>
<keyword evidence="3" id="KW-0998">Cell outer membrane</keyword>
<dbReference type="OrthoDB" id="97893at2"/>
<keyword evidence="2" id="KW-0472">Membrane</keyword>
<accession>E8X6Y9</accession>
<dbReference type="Pfam" id="PF13620">
    <property type="entry name" value="CarboxypepD_reg"/>
    <property type="match status" value="1"/>
</dbReference>
<dbReference type="SUPFAM" id="SSF49452">
    <property type="entry name" value="Starch-binding domain-like"/>
    <property type="match status" value="1"/>
</dbReference>
<evidence type="ECO:0000259" key="5">
    <source>
        <dbReference type="Pfam" id="PF25183"/>
    </source>
</evidence>
<gene>
    <name evidence="6" type="ordered locus">AciX9_3812</name>
</gene>
<dbReference type="InterPro" id="IPR057601">
    <property type="entry name" value="Oar-like_b-barrel"/>
</dbReference>
<feature type="chain" id="PRO_5003233758" description="TonB-dependent transporter Oar-like beta-barrel domain-containing protein" evidence="4">
    <location>
        <begin position="20"/>
        <end position="1098"/>
    </location>
</feature>
<comment type="subcellular location">
    <subcellularLocation>
        <location evidence="1">Cell outer membrane</location>
    </subcellularLocation>
</comment>
<keyword evidence="4" id="KW-0732">Signal</keyword>